<dbReference type="PANTHER" id="PTHR23511:SF36">
    <property type="entry name" value="EG:BACR7A4.13 PROTEIN-RELATED"/>
    <property type="match status" value="1"/>
</dbReference>
<feature type="transmembrane region" description="Helical" evidence="7">
    <location>
        <begin position="404"/>
        <end position="423"/>
    </location>
</feature>
<accession>A0A139WMM0</accession>
<dbReference type="PROSITE" id="PS50850">
    <property type="entry name" value="MFS"/>
    <property type="match status" value="1"/>
</dbReference>
<name>A0A139WMM0_TRICA</name>
<feature type="domain" description="Major facilitator superfamily (MFS) profile" evidence="8">
    <location>
        <begin position="50"/>
        <end position="516"/>
    </location>
</feature>
<dbReference type="KEGG" id="tca:100142436"/>
<evidence type="ECO:0000256" key="4">
    <source>
        <dbReference type="ARBA" id="ARBA00022989"/>
    </source>
</evidence>
<keyword evidence="2" id="KW-0813">Transport</keyword>
<feature type="transmembrane region" description="Helical" evidence="7">
    <location>
        <begin position="492"/>
        <end position="511"/>
    </location>
</feature>
<feature type="transmembrane region" description="Helical" evidence="7">
    <location>
        <begin position="464"/>
        <end position="486"/>
    </location>
</feature>
<evidence type="ECO:0000313" key="10">
    <source>
        <dbReference type="Proteomes" id="UP000007266"/>
    </source>
</evidence>
<feature type="transmembrane region" description="Helical" evidence="7">
    <location>
        <begin position="429"/>
        <end position="452"/>
    </location>
</feature>
<dbReference type="GO" id="GO:0022857">
    <property type="term" value="F:transmembrane transporter activity"/>
    <property type="evidence" value="ECO:0007669"/>
    <property type="project" value="InterPro"/>
</dbReference>
<evidence type="ECO:0000256" key="2">
    <source>
        <dbReference type="ARBA" id="ARBA00022448"/>
    </source>
</evidence>
<feature type="compositionally biased region" description="Low complexity" evidence="6">
    <location>
        <begin position="7"/>
        <end position="16"/>
    </location>
</feature>
<dbReference type="EMBL" id="KQ971312">
    <property type="protein sequence ID" value="KYB29087.1"/>
    <property type="molecule type" value="Genomic_DNA"/>
</dbReference>
<proteinExistence type="predicted"/>
<dbReference type="PANTHER" id="PTHR23511">
    <property type="entry name" value="SYNAPTIC VESICLE GLYCOPROTEIN 2"/>
    <property type="match status" value="1"/>
</dbReference>
<organism evidence="9 10">
    <name type="scientific">Tribolium castaneum</name>
    <name type="common">Red flour beetle</name>
    <dbReference type="NCBI Taxonomy" id="7070"/>
    <lineage>
        <taxon>Eukaryota</taxon>
        <taxon>Metazoa</taxon>
        <taxon>Ecdysozoa</taxon>
        <taxon>Arthropoda</taxon>
        <taxon>Hexapoda</taxon>
        <taxon>Insecta</taxon>
        <taxon>Pterygota</taxon>
        <taxon>Neoptera</taxon>
        <taxon>Endopterygota</taxon>
        <taxon>Coleoptera</taxon>
        <taxon>Polyphaga</taxon>
        <taxon>Cucujiformia</taxon>
        <taxon>Tenebrionidae</taxon>
        <taxon>Tenebrionidae incertae sedis</taxon>
        <taxon>Tribolium</taxon>
    </lineage>
</organism>
<keyword evidence="3 7" id="KW-0812">Transmembrane</keyword>
<evidence type="ECO:0000256" key="7">
    <source>
        <dbReference type="SAM" id="Phobius"/>
    </source>
</evidence>
<feature type="transmembrane region" description="Helical" evidence="7">
    <location>
        <begin position="43"/>
        <end position="63"/>
    </location>
</feature>
<feature type="transmembrane region" description="Helical" evidence="7">
    <location>
        <begin position="216"/>
        <end position="235"/>
    </location>
</feature>
<gene>
    <name evidence="9" type="primary">AUGUSTUS-3.0.2_32059</name>
    <name evidence="9" type="ORF">TcasGA2_TC032059</name>
</gene>
<reference evidence="9 10" key="2">
    <citation type="journal article" date="2010" name="Nucleic Acids Res.">
        <title>BeetleBase in 2010: revisions to provide comprehensive genomic information for Tribolium castaneum.</title>
        <authorList>
            <person name="Kim H.S."/>
            <person name="Murphy T."/>
            <person name="Xia J."/>
            <person name="Caragea D."/>
            <person name="Park Y."/>
            <person name="Beeman R.W."/>
            <person name="Lorenzen M.D."/>
            <person name="Butcher S."/>
            <person name="Manak J.R."/>
            <person name="Brown S.J."/>
        </authorList>
    </citation>
    <scope>GENOME REANNOTATION</scope>
    <source>
        <strain evidence="9 10">Georgia GA2</strain>
    </source>
</reference>
<dbReference type="InterPro" id="IPR011701">
    <property type="entry name" value="MFS"/>
</dbReference>
<dbReference type="STRING" id="7070.A0A139WMM0"/>
<evidence type="ECO:0000256" key="6">
    <source>
        <dbReference type="SAM" id="MobiDB-lite"/>
    </source>
</evidence>
<feature type="transmembrane region" description="Helical" evidence="7">
    <location>
        <begin position="91"/>
        <end position="111"/>
    </location>
</feature>
<dbReference type="Pfam" id="PF07690">
    <property type="entry name" value="MFS_1"/>
    <property type="match status" value="1"/>
</dbReference>
<dbReference type="InterPro" id="IPR036259">
    <property type="entry name" value="MFS_trans_sf"/>
</dbReference>
<feature type="region of interest" description="Disordered" evidence="6">
    <location>
        <begin position="1"/>
        <end position="22"/>
    </location>
</feature>
<keyword evidence="10" id="KW-1185">Reference proteome</keyword>
<keyword evidence="4 7" id="KW-1133">Transmembrane helix</keyword>
<dbReference type="Gene3D" id="1.20.1250.20">
    <property type="entry name" value="MFS general substrate transporter like domains"/>
    <property type="match status" value="1"/>
</dbReference>
<evidence type="ECO:0000256" key="5">
    <source>
        <dbReference type="ARBA" id="ARBA00023136"/>
    </source>
</evidence>
<sequence length="520" mass="57231">MSKDETLSTTSTSTITDENNKSSSKVITEENADFETAISATGFGLFNLILVAVSIPSILASQLETSSLSYVFPVARCDLDISLEARGLLNAIVYTGMITSCFMWGSFIDVFGRRKILVFTHIGGAFFVLITTFAPNFYVLLVSKFLGGFTVNGFSMALTPYLSEFHGTQYRASVPIIIGLLFSIANLCLPLLAWSVLPLDINFGIFGSFEFHAWNLFLFVTTFPTLIAGVLFFLMPESPKYLMSKGNNEDALQVYRKIFKLNKRQPKENFPFKSLIDDKQIFQKKYGVREAWQQISPLFSLKYAGSLTIVCLLQLFLMMSINSLRLWLPEIFQVINDYEQDHNKTISFCEMLGTIKPTTDEESDTCSMNFDNSSVYINSLYVALCAIIGCVIIAIFINKIGKKTILISLGLIGGITVAAIYFTPNSSTALGLICVYLMCIGISLDTLIAATVDLFPTSLRGSALSVSFMFGRIGSVLGNLILPILIQAGCAPTFFTLAGFVIGCIILSVFIPNTEHKALG</sequence>
<feature type="transmembrane region" description="Helical" evidence="7">
    <location>
        <begin position="118"/>
        <end position="139"/>
    </location>
</feature>
<dbReference type="GO" id="GO:0016020">
    <property type="term" value="C:membrane"/>
    <property type="evidence" value="ECO:0000318"/>
    <property type="project" value="GO_Central"/>
</dbReference>
<dbReference type="InParanoid" id="A0A139WMM0"/>
<feature type="transmembrane region" description="Helical" evidence="7">
    <location>
        <begin position="375"/>
        <end position="397"/>
    </location>
</feature>
<comment type="subcellular location">
    <subcellularLocation>
        <location evidence="1">Membrane</location>
        <topology evidence="1">Multi-pass membrane protein</topology>
    </subcellularLocation>
</comment>
<dbReference type="Proteomes" id="UP000007266">
    <property type="component" value="Linkage group 2"/>
</dbReference>
<reference evidence="9 10" key="1">
    <citation type="journal article" date="2008" name="Nature">
        <title>The genome of the model beetle and pest Tribolium castaneum.</title>
        <authorList>
            <consortium name="Tribolium Genome Sequencing Consortium"/>
            <person name="Richards S."/>
            <person name="Gibbs R.A."/>
            <person name="Weinstock G.M."/>
            <person name="Brown S.J."/>
            <person name="Denell R."/>
            <person name="Beeman R.W."/>
            <person name="Gibbs R."/>
            <person name="Beeman R.W."/>
            <person name="Brown S.J."/>
            <person name="Bucher G."/>
            <person name="Friedrich M."/>
            <person name="Grimmelikhuijzen C.J."/>
            <person name="Klingler M."/>
            <person name="Lorenzen M."/>
            <person name="Richards S."/>
            <person name="Roth S."/>
            <person name="Schroder R."/>
            <person name="Tautz D."/>
            <person name="Zdobnov E.M."/>
            <person name="Muzny D."/>
            <person name="Gibbs R.A."/>
            <person name="Weinstock G.M."/>
            <person name="Attaway T."/>
            <person name="Bell S."/>
            <person name="Buhay C.J."/>
            <person name="Chandrabose M.N."/>
            <person name="Chavez D."/>
            <person name="Clerk-Blankenburg K.P."/>
            <person name="Cree A."/>
            <person name="Dao M."/>
            <person name="Davis C."/>
            <person name="Chacko J."/>
            <person name="Dinh H."/>
            <person name="Dugan-Rocha S."/>
            <person name="Fowler G."/>
            <person name="Garner T.T."/>
            <person name="Garnes J."/>
            <person name="Gnirke A."/>
            <person name="Hawes A."/>
            <person name="Hernandez J."/>
            <person name="Hines S."/>
            <person name="Holder M."/>
            <person name="Hume J."/>
            <person name="Jhangiani S.N."/>
            <person name="Joshi V."/>
            <person name="Khan Z.M."/>
            <person name="Jackson L."/>
            <person name="Kovar C."/>
            <person name="Kowis A."/>
            <person name="Lee S."/>
            <person name="Lewis L.R."/>
            <person name="Margolis J."/>
            <person name="Morgan M."/>
            <person name="Nazareth L.V."/>
            <person name="Nguyen N."/>
            <person name="Okwuonu G."/>
            <person name="Parker D."/>
            <person name="Richards S."/>
            <person name="Ruiz S.J."/>
            <person name="Santibanez J."/>
            <person name="Savard J."/>
            <person name="Scherer S.E."/>
            <person name="Schneider B."/>
            <person name="Sodergren E."/>
            <person name="Tautz D."/>
            <person name="Vattahil S."/>
            <person name="Villasana D."/>
            <person name="White C.S."/>
            <person name="Wright R."/>
            <person name="Park Y."/>
            <person name="Beeman R.W."/>
            <person name="Lord J."/>
            <person name="Oppert B."/>
            <person name="Lorenzen M."/>
            <person name="Brown S."/>
            <person name="Wang L."/>
            <person name="Savard J."/>
            <person name="Tautz D."/>
            <person name="Richards S."/>
            <person name="Weinstock G."/>
            <person name="Gibbs R.A."/>
            <person name="Liu Y."/>
            <person name="Worley K."/>
            <person name="Weinstock G."/>
            <person name="Elsik C.G."/>
            <person name="Reese J.T."/>
            <person name="Elhaik E."/>
            <person name="Landan G."/>
            <person name="Graur D."/>
            <person name="Arensburger P."/>
            <person name="Atkinson P."/>
            <person name="Beeman R.W."/>
            <person name="Beidler J."/>
            <person name="Brown S.J."/>
            <person name="Demuth J.P."/>
            <person name="Drury D.W."/>
            <person name="Du Y.Z."/>
            <person name="Fujiwara H."/>
            <person name="Lorenzen M."/>
            <person name="Maselli V."/>
            <person name="Osanai M."/>
            <person name="Park Y."/>
            <person name="Robertson H.M."/>
            <person name="Tu Z."/>
            <person name="Wang J.J."/>
            <person name="Wang S."/>
            <person name="Richards S."/>
            <person name="Song H."/>
            <person name="Zhang L."/>
            <person name="Sodergren E."/>
            <person name="Werner D."/>
            <person name="Stanke M."/>
            <person name="Morgenstern B."/>
            <person name="Solovyev V."/>
            <person name="Kosarev P."/>
            <person name="Brown G."/>
            <person name="Chen H.C."/>
            <person name="Ermolaeva O."/>
            <person name="Hlavina W."/>
            <person name="Kapustin Y."/>
            <person name="Kiryutin B."/>
            <person name="Kitts P."/>
            <person name="Maglott D."/>
            <person name="Pruitt K."/>
            <person name="Sapojnikov V."/>
            <person name="Souvorov A."/>
            <person name="Mackey A.J."/>
            <person name="Waterhouse R.M."/>
            <person name="Wyder S."/>
            <person name="Zdobnov E.M."/>
            <person name="Zdobnov E.M."/>
            <person name="Wyder S."/>
            <person name="Kriventseva E.V."/>
            <person name="Kadowaki T."/>
            <person name="Bork P."/>
            <person name="Aranda M."/>
            <person name="Bao R."/>
            <person name="Beermann A."/>
            <person name="Berns N."/>
            <person name="Bolognesi R."/>
            <person name="Bonneton F."/>
            <person name="Bopp D."/>
            <person name="Brown S.J."/>
            <person name="Bucher G."/>
            <person name="Butts T."/>
            <person name="Chaumot A."/>
            <person name="Denell R.E."/>
            <person name="Ferrier D.E."/>
            <person name="Friedrich M."/>
            <person name="Gordon C.M."/>
            <person name="Jindra M."/>
            <person name="Klingler M."/>
            <person name="Lan Q."/>
            <person name="Lattorff H.M."/>
            <person name="Laudet V."/>
            <person name="von Levetsow C."/>
            <person name="Liu Z."/>
            <person name="Lutz R."/>
            <person name="Lynch J.A."/>
            <person name="da Fonseca R.N."/>
            <person name="Posnien N."/>
            <person name="Reuter R."/>
            <person name="Roth S."/>
            <person name="Savard J."/>
            <person name="Schinko J.B."/>
            <person name="Schmitt C."/>
            <person name="Schoppmeier M."/>
            <person name="Schroder R."/>
            <person name="Shippy T.D."/>
            <person name="Simonnet F."/>
            <person name="Marques-Souza H."/>
            <person name="Tautz D."/>
            <person name="Tomoyasu Y."/>
            <person name="Trauner J."/>
            <person name="Van der Zee M."/>
            <person name="Vervoort M."/>
            <person name="Wittkopp N."/>
            <person name="Wimmer E.A."/>
            <person name="Yang X."/>
            <person name="Jones A.K."/>
            <person name="Sattelle D.B."/>
            <person name="Ebert P.R."/>
            <person name="Nelson D."/>
            <person name="Scott J.G."/>
            <person name="Beeman R.W."/>
            <person name="Muthukrishnan S."/>
            <person name="Kramer K.J."/>
            <person name="Arakane Y."/>
            <person name="Beeman R.W."/>
            <person name="Zhu Q."/>
            <person name="Hogenkamp D."/>
            <person name="Dixit R."/>
            <person name="Oppert B."/>
            <person name="Jiang H."/>
            <person name="Zou Z."/>
            <person name="Marshall J."/>
            <person name="Elpidina E."/>
            <person name="Vinokurov K."/>
            <person name="Oppert C."/>
            <person name="Zou Z."/>
            <person name="Evans J."/>
            <person name="Lu Z."/>
            <person name="Zhao P."/>
            <person name="Sumathipala N."/>
            <person name="Altincicek B."/>
            <person name="Vilcinskas A."/>
            <person name="Williams M."/>
            <person name="Hultmark D."/>
            <person name="Hetru C."/>
            <person name="Jiang H."/>
            <person name="Grimmelikhuijzen C.J."/>
            <person name="Hauser F."/>
            <person name="Cazzamali G."/>
            <person name="Williamson M."/>
            <person name="Park Y."/>
            <person name="Li B."/>
            <person name="Tanaka Y."/>
            <person name="Predel R."/>
            <person name="Neupert S."/>
            <person name="Schachtner J."/>
            <person name="Verleyen P."/>
            <person name="Raible F."/>
            <person name="Bork P."/>
            <person name="Friedrich M."/>
            <person name="Walden K.K."/>
            <person name="Robertson H.M."/>
            <person name="Angeli S."/>
            <person name="Foret S."/>
            <person name="Bucher G."/>
            <person name="Schuetz S."/>
            <person name="Maleszka R."/>
            <person name="Wimmer E.A."/>
            <person name="Beeman R.W."/>
            <person name="Lorenzen M."/>
            <person name="Tomoyasu Y."/>
            <person name="Miller S.C."/>
            <person name="Grossmann D."/>
            <person name="Bucher G."/>
        </authorList>
    </citation>
    <scope>NUCLEOTIDE SEQUENCE [LARGE SCALE GENOMIC DNA]</scope>
    <source>
        <strain evidence="9 10">Georgia GA2</strain>
    </source>
</reference>
<dbReference type="FunFam" id="1.20.1250.20:FF:000232">
    <property type="entry name" value="Organic cation/carnitine transporter 7"/>
    <property type="match status" value="1"/>
</dbReference>
<dbReference type="InterPro" id="IPR020846">
    <property type="entry name" value="MFS_dom"/>
</dbReference>
<feature type="transmembrane region" description="Helical" evidence="7">
    <location>
        <begin position="174"/>
        <end position="196"/>
    </location>
</feature>
<evidence type="ECO:0000256" key="3">
    <source>
        <dbReference type="ARBA" id="ARBA00022692"/>
    </source>
</evidence>
<dbReference type="AlphaFoldDB" id="A0A139WMM0"/>
<feature type="transmembrane region" description="Helical" evidence="7">
    <location>
        <begin position="303"/>
        <end position="321"/>
    </location>
</feature>
<dbReference type="OMA" id="MMGVCAT"/>
<evidence type="ECO:0000259" key="8">
    <source>
        <dbReference type="PROSITE" id="PS50850"/>
    </source>
</evidence>
<evidence type="ECO:0000313" key="9">
    <source>
        <dbReference type="EMBL" id="KYB29087.1"/>
    </source>
</evidence>
<dbReference type="OrthoDB" id="3936150at2759"/>
<keyword evidence="5 7" id="KW-0472">Membrane</keyword>
<evidence type="ECO:0000256" key="1">
    <source>
        <dbReference type="ARBA" id="ARBA00004141"/>
    </source>
</evidence>
<dbReference type="SUPFAM" id="SSF103473">
    <property type="entry name" value="MFS general substrate transporter"/>
    <property type="match status" value="1"/>
</dbReference>
<protein>
    <recommendedName>
        <fullName evidence="8">Major facilitator superfamily (MFS) profile domain-containing protein</fullName>
    </recommendedName>
</protein>